<dbReference type="AlphaFoldDB" id="A0A8K1CBI7"/>
<name>A0A8K1CBI7_PYTOL</name>
<accession>A0A8K1CBI7</accession>
<comment type="caution">
    <text evidence="3">The sequence shown here is derived from an EMBL/GenBank/DDBJ whole genome shotgun (WGS) entry which is preliminary data.</text>
</comment>
<dbReference type="OrthoDB" id="73842at2759"/>
<protein>
    <recommendedName>
        <fullName evidence="5">M96 mating-specific protein family</fullName>
    </recommendedName>
</protein>
<evidence type="ECO:0008006" key="5">
    <source>
        <dbReference type="Google" id="ProtNLM"/>
    </source>
</evidence>
<proteinExistence type="predicted"/>
<dbReference type="Proteomes" id="UP000794436">
    <property type="component" value="Unassembled WGS sequence"/>
</dbReference>
<feature type="region of interest" description="Disordered" evidence="2">
    <location>
        <begin position="41"/>
        <end position="68"/>
    </location>
</feature>
<evidence type="ECO:0000313" key="3">
    <source>
        <dbReference type="EMBL" id="TMW59921.1"/>
    </source>
</evidence>
<evidence type="ECO:0000256" key="1">
    <source>
        <dbReference type="SAM" id="Coils"/>
    </source>
</evidence>
<keyword evidence="1" id="KW-0175">Coiled coil</keyword>
<gene>
    <name evidence="3" type="ORF">Poli38472_004990</name>
</gene>
<sequence>MTMDALDESAAAAFVDALGPLTLDFELDAVAVDVDNTFAEPSASEATESASNSQEGSGSSAPSVGKNASRERLKAELAYLREKVESLEHDLNELQQREATSGTQAARPKAAVAKVWKRIATRQLERRQEAEAENDRLKAVLDAQICVAKSLEQMLRKRSSEAILDLYEGARGSKKRCRAEDDFNAVYAHLLEDIECAYSIVDQVFETNGLANVYDETIRGYTVKTRSTKVHEQAYIEFVDVAILPFAFERAMRAVWQSTADEYARDHRIILNSRRGADHFGVRYQIQKRGRASSQDRLDVTIIMRQYIESDRMVIVWRATNASSNSSHLYADETGWNVLKRVPTTGSDDTDEAVVMQSCVHLVPRWSDSDRSRQVDQIQTGDFTKLVVDFFEDDVSSITEAAENLLLDERVVSTN</sequence>
<dbReference type="PANTHER" id="PTHR35796">
    <property type="entry name" value="HYPOTHETICAL CYTOSOLIC PROTEIN"/>
    <property type="match status" value="1"/>
</dbReference>
<dbReference type="EMBL" id="SPLM01000109">
    <property type="protein sequence ID" value="TMW59921.1"/>
    <property type="molecule type" value="Genomic_DNA"/>
</dbReference>
<evidence type="ECO:0000313" key="4">
    <source>
        <dbReference type="Proteomes" id="UP000794436"/>
    </source>
</evidence>
<organism evidence="3 4">
    <name type="scientific">Pythium oligandrum</name>
    <name type="common">Mycoparasitic fungus</name>
    <dbReference type="NCBI Taxonomy" id="41045"/>
    <lineage>
        <taxon>Eukaryota</taxon>
        <taxon>Sar</taxon>
        <taxon>Stramenopiles</taxon>
        <taxon>Oomycota</taxon>
        <taxon>Peronosporomycetes</taxon>
        <taxon>Pythiales</taxon>
        <taxon>Pythiaceae</taxon>
        <taxon>Pythium</taxon>
    </lineage>
</organism>
<dbReference type="PANTHER" id="PTHR35796:SF3">
    <property type="entry name" value="BHLH DOMAIN-CONTAINING PROTEIN"/>
    <property type="match status" value="1"/>
</dbReference>
<keyword evidence="4" id="KW-1185">Reference proteome</keyword>
<feature type="compositionally biased region" description="Low complexity" evidence="2">
    <location>
        <begin position="41"/>
        <end position="63"/>
    </location>
</feature>
<evidence type="ECO:0000256" key="2">
    <source>
        <dbReference type="SAM" id="MobiDB-lite"/>
    </source>
</evidence>
<reference evidence="3" key="1">
    <citation type="submission" date="2019-03" db="EMBL/GenBank/DDBJ databases">
        <title>Long read genome sequence of the mycoparasitic Pythium oligandrum ATCC 38472 isolated from sugarbeet rhizosphere.</title>
        <authorList>
            <person name="Gaulin E."/>
        </authorList>
    </citation>
    <scope>NUCLEOTIDE SEQUENCE</scope>
    <source>
        <strain evidence="3">ATCC 38472_TT</strain>
    </source>
</reference>
<feature type="coiled-coil region" evidence="1">
    <location>
        <begin position="70"/>
        <end position="140"/>
    </location>
</feature>